<feature type="compositionally biased region" description="Low complexity" evidence="1">
    <location>
        <begin position="281"/>
        <end position="293"/>
    </location>
</feature>
<sequence>MAEEAHGNPAAEKEAKGAAAEMDDIESRITTAMRSRVGHFKEQSDSLTFEGVRRLLEKDLGLETFALDVHKRFVKQCLLKWLDDGNDNEGSSGTVEKNVSTTTEGTESPKGRQPKKEIKEPCSEDEKLEESPVLGLLSENKTVKNDNKENKEVSESKIKKAIRNRASYVKANSEKVTMAGLRRLLEEDLKLDKYTLDPYKKFIAEQLDELLKSAEVSAPASEVKKKNLKKNSQSKTSEKIKNSEGLKKRKIPKKEAEMPSKKRSKHAERNSDDNSNEEDSGSVSDDGRSQSSSAKAVKRKETSAPVYGKRVEHLKSVIKSCGMSVPPSIYKRVKQVPENKREAQLIKELEEVLSKEGLSAKPSEKGGYDGEAPDFVRITTRLRVNCVVSHSRGGGGAGLVLDCLCNDSISTPYDAKDRARFGLGRLKLWQTFGCEYVGVLGGVTKMISVRRCDMNRLETRSKRQTVSKSGTKGVGSLSHFEGWGVSPFPACHWAAAFSSVSLARLYWL</sequence>
<evidence type="ECO:0000313" key="4">
    <source>
        <dbReference type="Proteomes" id="UP000239757"/>
    </source>
</evidence>
<dbReference type="Proteomes" id="UP000239757">
    <property type="component" value="Unassembled WGS sequence"/>
</dbReference>
<reference evidence="3 4" key="1">
    <citation type="submission" date="2015-01" db="EMBL/GenBank/DDBJ databases">
        <title>Genome of allotetraploid Gossypium barbadense reveals genomic plasticity and fiber elongation in cotton evolution.</title>
        <authorList>
            <person name="Chen X."/>
            <person name="Liu X."/>
            <person name="Zhao B."/>
            <person name="Zheng H."/>
            <person name="Hu Y."/>
            <person name="Lu G."/>
            <person name="Yang C."/>
            <person name="Chen J."/>
            <person name="Shan C."/>
            <person name="Zhang L."/>
            <person name="Zhou Y."/>
            <person name="Wang L."/>
            <person name="Guo W."/>
            <person name="Bai Y."/>
            <person name="Ruan J."/>
            <person name="Shangguan X."/>
            <person name="Mao Y."/>
            <person name="Jiang J."/>
            <person name="Zhu Y."/>
            <person name="Lei J."/>
            <person name="Kang H."/>
            <person name="Chen S."/>
            <person name="He X."/>
            <person name="Wang R."/>
            <person name="Wang Y."/>
            <person name="Chen J."/>
            <person name="Wang L."/>
            <person name="Yu S."/>
            <person name="Wang B."/>
            <person name="Wei J."/>
            <person name="Song S."/>
            <person name="Lu X."/>
            <person name="Gao Z."/>
            <person name="Gu W."/>
            <person name="Deng X."/>
            <person name="Ma D."/>
            <person name="Wang S."/>
            <person name="Liang W."/>
            <person name="Fang L."/>
            <person name="Cai C."/>
            <person name="Zhu X."/>
            <person name="Zhou B."/>
            <person name="Zhang Y."/>
            <person name="Chen Z."/>
            <person name="Xu S."/>
            <person name="Zhu R."/>
            <person name="Wang S."/>
            <person name="Zhang T."/>
            <person name="Zhao G."/>
        </authorList>
    </citation>
    <scope>NUCLEOTIDE SEQUENCE [LARGE SCALE GENOMIC DNA]</scope>
    <source>
        <strain evidence="4">cv. Xinhai21</strain>
        <tissue evidence="3">Leaf</tissue>
    </source>
</reference>
<dbReference type="AlphaFoldDB" id="A0A2P5VN41"/>
<feature type="region of interest" description="Disordered" evidence="1">
    <location>
        <begin position="215"/>
        <end position="303"/>
    </location>
</feature>
<dbReference type="PANTHER" id="PTHR15410:SF2">
    <property type="entry name" value="HIRA-INTERACTING PROTEIN 3"/>
    <property type="match status" value="1"/>
</dbReference>
<evidence type="ECO:0000313" key="3">
    <source>
        <dbReference type="EMBL" id="PPR80224.1"/>
    </source>
</evidence>
<evidence type="ECO:0000259" key="2">
    <source>
        <dbReference type="PROSITE" id="PS51998"/>
    </source>
</evidence>
<dbReference type="EMBL" id="KZ671956">
    <property type="protein sequence ID" value="PPR80224.1"/>
    <property type="molecule type" value="Genomic_DNA"/>
</dbReference>
<feature type="region of interest" description="Disordered" evidence="1">
    <location>
        <begin position="1"/>
        <end position="23"/>
    </location>
</feature>
<dbReference type="OrthoDB" id="514832at2759"/>
<protein>
    <recommendedName>
        <fullName evidence="2">DEK-C domain-containing protein</fullName>
    </recommendedName>
</protein>
<dbReference type="GO" id="GO:0005634">
    <property type="term" value="C:nucleus"/>
    <property type="evidence" value="ECO:0007669"/>
    <property type="project" value="TreeGrafter"/>
</dbReference>
<accession>A0A2P5VN41</accession>
<dbReference type="InterPro" id="IPR014876">
    <property type="entry name" value="DEK_C"/>
</dbReference>
<feature type="domain" description="DEK-C" evidence="2">
    <location>
        <begin position="152"/>
        <end position="212"/>
    </location>
</feature>
<feature type="region of interest" description="Disordered" evidence="1">
    <location>
        <begin position="85"/>
        <end position="133"/>
    </location>
</feature>
<dbReference type="PANTHER" id="PTHR15410">
    <property type="entry name" value="HIRA-INTERACTING PROTEIN 3"/>
    <property type="match status" value="1"/>
</dbReference>
<name>A0A2P5VN41_GOSBA</name>
<dbReference type="InterPro" id="IPR037647">
    <property type="entry name" value="HIRIP3"/>
</dbReference>
<feature type="compositionally biased region" description="Basic and acidic residues" evidence="1">
    <location>
        <begin position="236"/>
        <end position="246"/>
    </location>
</feature>
<gene>
    <name evidence="3" type="ORF">GOBAR_AA40493</name>
</gene>
<feature type="compositionally biased region" description="Basic and acidic residues" evidence="1">
    <location>
        <begin position="1"/>
        <end position="16"/>
    </location>
</feature>
<organism evidence="3 4">
    <name type="scientific">Gossypium barbadense</name>
    <name type="common">Sea Island cotton</name>
    <name type="synonym">Hibiscus barbadensis</name>
    <dbReference type="NCBI Taxonomy" id="3634"/>
    <lineage>
        <taxon>Eukaryota</taxon>
        <taxon>Viridiplantae</taxon>
        <taxon>Streptophyta</taxon>
        <taxon>Embryophyta</taxon>
        <taxon>Tracheophyta</taxon>
        <taxon>Spermatophyta</taxon>
        <taxon>Magnoliopsida</taxon>
        <taxon>eudicotyledons</taxon>
        <taxon>Gunneridae</taxon>
        <taxon>Pentapetalae</taxon>
        <taxon>rosids</taxon>
        <taxon>malvids</taxon>
        <taxon>Malvales</taxon>
        <taxon>Malvaceae</taxon>
        <taxon>Malvoideae</taxon>
        <taxon>Gossypium</taxon>
    </lineage>
</organism>
<feature type="compositionally biased region" description="Basic and acidic residues" evidence="1">
    <location>
        <begin position="107"/>
        <end position="125"/>
    </location>
</feature>
<dbReference type="PROSITE" id="PS51998">
    <property type="entry name" value="DEK_C"/>
    <property type="match status" value="1"/>
</dbReference>
<feature type="compositionally biased region" description="Polar residues" evidence="1">
    <location>
        <begin position="88"/>
        <end position="106"/>
    </location>
</feature>
<proteinExistence type="predicted"/>
<evidence type="ECO:0000256" key="1">
    <source>
        <dbReference type="SAM" id="MobiDB-lite"/>
    </source>
</evidence>